<accession>A0A484ZN71</accession>
<sequence length="39" mass="4608">MSFIDKLLQDIPLPNMIKVRQHFASPNEIIDISQWLNKN</sequence>
<gene>
    <name evidence="1" type="ORF">NCTC12282_03886</name>
</gene>
<reference evidence="1 2" key="1">
    <citation type="submission" date="2019-03" db="EMBL/GenBank/DDBJ databases">
        <authorList>
            <consortium name="Pathogen Informatics"/>
        </authorList>
    </citation>
    <scope>NUCLEOTIDE SEQUENCE [LARGE SCALE GENOMIC DNA]</scope>
    <source>
        <strain evidence="1 2">NCTC12282</strain>
    </source>
</reference>
<name>A0A484ZN71_9GAMM</name>
<dbReference type="Proteomes" id="UP000373449">
    <property type="component" value="Unassembled WGS sequence"/>
</dbReference>
<evidence type="ECO:0000313" key="1">
    <source>
        <dbReference type="EMBL" id="VFS49408.1"/>
    </source>
</evidence>
<dbReference type="AlphaFoldDB" id="A0A484ZN71"/>
<protein>
    <submittedName>
        <fullName evidence="1">Uncharacterized protein</fullName>
    </submittedName>
</protein>
<proteinExistence type="predicted"/>
<organism evidence="1 2">
    <name type="scientific">Budvicia aquatica</name>
    <dbReference type="NCBI Taxonomy" id="82979"/>
    <lineage>
        <taxon>Bacteria</taxon>
        <taxon>Pseudomonadati</taxon>
        <taxon>Pseudomonadota</taxon>
        <taxon>Gammaproteobacteria</taxon>
        <taxon>Enterobacterales</taxon>
        <taxon>Budviciaceae</taxon>
        <taxon>Budvicia</taxon>
    </lineage>
</organism>
<evidence type="ECO:0000313" key="2">
    <source>
        <dbReference type="Proteomes" id="UP000373449"/>
    </source>
</evidence>
<dbReference type="EMBL" id="CAADJA010000002">
    <property type="protein sequence ID" value="VFS49408.1"/>
    <property type="molecule type" value="Genomic_DNA"/>
</dbReference>